<comment type="caution">
    <text evidence="8">The sequence shown here is derived from an EMBL/GenBank/DDBJ whole genome shotgun (WGS) entry which is preliminary data.</text>
</comment>
<gene>
    <name evidence="8" type="ORF">ZOSMA_169G00450</name>
</gene>
<evidence type="ECO:0000313" key="9">
    <source>
        <dbReference type="Proteomes" id="UP000036987"/>
    </source>
</evidence>
<feature type="region of interest" description="Disordered" evidence="6">
    <location>
        <begin position="1"/>
        <end position="21"/>
    </location>
</feature>
<evidence type="ECO:0000256" key="3">
    <source>
        <dbReference type="ARBA" id="ARBA00023015"/>
    </source>
</evidence>
<organism evidence="8 9">
    <name type="scientific">Zostera marina</name>
    <name type="common">Eelgrass</name>
    <dbReference type="NCBI Taxonomy" id="29655"/>
    <lineage>
        <taxon>Eukaryota</taxon>
        <taxon>Viridiplantae</taxon>
        <taxon>Streptophyta</taxon>
        <taxon>Embryophyta</taxon>
        <taxon>Tracheophyta</taxon>
        <taxon>Spermatophyta</taxon>
        <taxon>Magnoliopsida</taxon>
        <taxon>Liliopsida</taxon>
        <taxon>Zosteraceae</taxon>
        <taxon>Zostera</taxon>
    </lineage>
</organism>
<dbReference type="SMART" id="SM00353">
    <property type="entry name" value="HLH"/>
    <property type="match status" value="1"/>
</dbReference>
<dbReference type="EMBL" id="LFYR01000642">
    <property type="protein sequence ID" value="KMZ72253.1"/>
    <property type="molecule type" value="Genomic_DNA"/>
</dbReference>
<evidence type="ECO:0000256" key="1">
    <source>
        <dbReference type="ARBA" id="ARBA00004123"/>
    </source>
</evidence>
<dbReference type="PANTHER" id="PTHR31945:SF26">
    <property type="entry name" value="TRANSCRIPTION FACTOR BHLH35"/>
    <property type="match status" value="1"/>
</dbReference>
<evidence type="ECO:0000256" key="2">
    <source>
        <dbReference type="ARBA" id="ARBA00005510"/>
    </source>
</evidence>
<evidence type="ECO:0000259" key="7">
    <source>
        <dbReference type="PROSITE" id="PS50888"/>
    </source>
</evidence>
<dbReference type="InterPro" id="IPR051358">
    <property type="entry name" value="TF_AMS/ICE1/BHLH6-like"/>
</dbReference>
<dbReference type="PANTHER" id="PTHR31945">
    <property type="entry name" value="TRANSCRIPTION FACTOR SCREAM2-RELATED"/>
    <property type="match status" value="1"/>
</dbReference>
<dbReference type="OrthoDB" id="690068at2759"/>
<dbReference type="Gene3D" id="4.10.280.10">
    <property type="entry name" value="Helix-loop-helix DNA-binding domain"/>
    <property type="match status" value="1"/>
</dbReference>
<dbReference type="GO" id="GO:0043565">
    <property type="term" value="F:sequence-specific DNA binding"/>
    <property type="evidence" value="ECO:0000318"/>
    <property type="project" value="GO_Central"/>
</dbReference>
<evidence type="ECO:0000256" key="6">
    <source>
        <dbReference type="SAM" id="MobiDB-lite"/>
    </source>
</evidence>
<dbReference type="InterPro" id="IPR011598">
    <property type="entry name" value="bHLH_dom"/>
</dbReference>
<dbReference type="PROSITE" id="PS50888">
    <property type="entry name" value="BHLH"/>
    <property type="match status" value="1"/>
</dbReference>
<reference evidence="9" key="1">
    <citation type="journal article" date="2016" name="Nature">
        <title>The genome of the seagrass Zostera marina reveals angiosperm adaptation to the sea.</title>
        <authorList>
            <person name="Olsen J.L."/>
            <person name="Rouze P."/>
            <person name="Verhelst B."/>
            <person name="Lin Y.-C."/>
            <person name="Bayer T."/>
            <person name="Collen J."/>
            <person name="Dattolo E."/>
            <person name="De Paoli E."/>
            <person name="Dittami S."/>
            <person name="Maumus F."/>
            <person name="Michel G."/>
            <person name="Kersting A."/>
            <person name="Lauritano C."/>
            <person name="Lohaus R."/>
            <person name="Toepel M."/>
            <person name="Tonon T."/>
            <person name="Vanneste K."/>
            <person name="Amirebrahimi M."/>
            <person name="Brakel J."/>
            <person name="Bostroem C."/>
            <person name="Chovatia M."/>
            <person name="Grimwood J."/>
            <person name="Jenkins J.W."/>
            <person name="Jueterbock A."/>
            <person name="Mraz A."/>
            <person name="Stam W.T."/>
            <person name="Tice H."/>
            <person name="Bornberg-Bauer E."/>
            <person name="Green P.J."/>
            <person name="Pearson G.A."/>
            <person name="Procaccini G."/>
            <person name="Duarte C.M."/>
            <person name="Schmutz J."/>
            <person name="Reusch T.B.H."/>
            <person name="Van de Peer Y."/>
        </authorList>
    </citation>
    <scope>NUCLEOTIDE SEQUENCE [LARGE SCALE GENOMIC DNA]</scope>
    <source>
        <strain evidence="9">cv. Finnish</strain>
    </source>
</reference>
<evidence type="ECO:0000313" key="8">
    <source>
        <dbReference type="EMBL" id="KMZ72253.1"/>
    </source>
</evidence>
<feature type="domain" description="BHLH" evidence="7">
    <location>
        <begin position="27"/>
        <end position="76"/>
    </location>
</feature>
<dbReference type="AlphaFoldDB" id="A0A0K9PT80"/>
<keyword evidence="4" id="KW-0804">Transcription</keyword>
<dbReference type="SUPFAM" id="SSF47459">
    <property type="entry name" value="HLH, helix-loop-helix DNA-binding domain"/>
    <property type="match status" value="1"/>
</dbReference>
<comment type="subcellular location">
    <subcellularLocation>
        <location evidence="1">Nucleus</location>
    </subcellularLocation>
</comment>
<evidence type="ECO:0000256" key="5">
    <source>
        <dbReference type="ARBA" id="ARBA00023242"/>
    </source>
</evidence>
<keyword evidence="9" id="KW-1185">Reference proteome</keyword>
<dbReference type="InterPro" id="IPR036638">
    <property type="entry name" value="HLH_DNA-bd_sf"/>
</dbReference>
<accession>A0A0K9PT80</accession>
<evidence type="ECO:0000256" key="4">
    <source>
        <dbReference type="ARBA" id="ARBA00023163"/>
    </source>
</evidence>
<dbReference type="GO" id="GO:0005634">
    <property type="term" value="C:nucleus"/>
    <property type="evidence" value="ECO:0000318"/>
    <property type="project" value="GO_Central"/>
</dbReference>
<dbReference type="Pfam" id="PF00010">
    <property type="entry name" value="HLH"/>
    <property type="match status" value="1"/>
</dbReference>
<protein>
    <recommendedName>
        <fullName evidence="7">BHLH domain-containing protein</fullName>
    </recommendedName>
</protein>
<comment type="similarity">
    <text evidence="2">Belongs to the bHLH protein family.</text>
</comment>
<keyword evidence="3" id="KW-0805">Transcription regulation</keyword>
<dbReference type="GO" id="GO:0006355">
    <property type="term" value="P:regulation of DNA-templated transcription"/>
    <property type="evidence" value="ECO:0000318"/>
    <property type="project" value="GO_Central"/>
</dbReference>
<dbReference type="Proteomes" id="UP000036987">
    <property type="component" value="Unassembled WGS sequence"/>
</dbReference>
<dbReference type="OMA" id="MGHRSHN"/>
<feature type="region of interest" description="Disordered" evidence="6">
    <location>
        <begin position="86"/>
        <end position="110"/>
    </location>
</feature>
<dbReference type="GO" id="GO:0003700">
    <property type="term" value="F:DNA-binding transcription factor activity"/>
    <property type="evidence" value="ECO:0000318"/>
    <property type="project" value="GO_Central"/>
</dbReference>
<keyword evidence="5" id="KW-0539">Nucleus</keyword>
<dbReference type="GO" id="GO:0046983">
    <property type="term" value="F:protein dimerization activity"/>
    <property type="evidence" value="ECO:0007669"/>
    <property type="project" value="InterPro"/>
</dbReference>
<proteinExistence type="inferred from homology"/>
<name>A0A0K9PT80_ZOSMR</name>
<sequence>MEFPEHMFNGSGADAVGGGGNSNMVKEYKSKNINAERRRRAKLKDSHHALRSLVPIITKMSKEATLTDATDYIRKLQEEIRRLEEELRETLPEDENEENREEEEDEDKKMDVKGEVDVIPISRNGFYVKMVCMMSKCRGFSKVVETLGSIGGEMTNVSFNAMDGVCQIMFCLEVEENKRNLKVEKDDVKFLLEKMV</sequence>
<feature type="compositionally biased region" description="Acidic residues" evidence="6">
    <location>
        <begin position="92"/>
        <end position="106"/>
    </location>
</feature>